<evidence type="ECO:0000256" key="1">
    <source>
        <dbReference type="SAM" id="MobiDB-lite"/>
    </source>
</evidence>
<dbReference type="GO" id="GO:0008157">
    <property type="term" value="F:protein phosphatase 1 binding"/>
    <property type="evidence" value="ECO:0007669"/>
    <property type="project" value="TreeGrafter"/>
</dbReference>
<comment type="caution">
    <text evidence="3">The sequence shown here is derived from an EMBL/GenBank/DDBJ whole genome shotgun (WGS) entry which is preliminary data.</text>
</comment>
<evidence type="ECO:0000313" key="4">
    <source>
        <dbReference type="Proteomes" id="UP000714275"/>
    </source>
</evidence>
<keyword evidence="4" id="KW-1185">Reference proteome</keyword>
<feature type="compositionally biased region" description="Acidic residues" evidence="1">
    <location>
        <begin position="209"/>
        <end position="219"/>
    </location>
</feature>
<dbReference type="GO" id="GO:0000164">
    <property type="term" value="C:protein phosphatase type 1 complex"/>
    <property type="evidence" value="ECO:0007669"/>
    <property type="project" value="TreeGrafter"/>
</dbReference>
<accession>A0A9P7D8J3</accession>
<dbReference type="PANTHER" id="PTHR12307">
    <property type="entry name" value="PROTEIN PHOSPHATASE 1 REGULATORY SUBUNIT"/>
    <property type="match status" value="1"/>
</dbReference>
<gene>
    <name evidence="3" type="ORF">EV702DRAFT_1062439</name>
</gene>
<dbReference type="GO" id="GO:0005979">
    <property type="term" value="P:regulation of glycogen biosynthetic process"/>
    <property type="evidence" value="ECO:0007669"/>
    <property type="project" value="TreeGrafter"/>
</dbReference>
<proteinExistence type="predicted"/>
<organism evidence="3 4">
    <name type="scientific">Suillus placidus</name>
    <dbReference type="NCBI Taxonomy" id="48579"/>
    <lineage>
        <taxon>Eukaryota</taxon>
        <taxon>Fungi</taxon>
        <taxon>Dikarya</taxon>
        <taxon>Basidiomycota</taxon>
        <taxon>Agaricomycotina</taxon>
        <taxon>Agaricomycetes</taxon>
        <taxon>Agaricomycetidae</taxon>
        <taxon>Boletales</taxon>
        <taxon>Suillineae</taxon>
        <taxon>Suillaceae</taxon>
        <taxon>Suillus</taxon>
    </lineage>
</organism>
<name>A0A9P7D8J3_9AGAM</name>
<feature type="compositionally biased region" description="Basic and acidic residues" evidence="1">
    <location>
        <begin position="55"/>
        <end position="64"/>
    </location>
</feature>
<evidence type="ECO:0000313" key="3">
    <source>
        <dbReference type="EMBL" id="KAG1783434.1"/>
    </source>
</evidence>
<dbReference type="OrthoDB" id="1881at2759"/>
<protein>
    <submittedName>
        <fullName evidence="3">Phosphatase regulatory subunit-domain-containing protein</fullName>
    </submittedName>
</protein>
<dbReference type="AlphaFoldDB" id="A0A9P7D8J3"/>
<feature type="region of interest" description="Disordered" evidence="1">
    <location>
        <begin position="1"/>
        <end position="185"/>
    </location>
</feature>
<reference evidence="3" key="1">
    <citation type="journal article" date="2020" name="New Phytol.">
        <title>Comparative genomics reveals dynamic genome evolution in host specialist ectomycorrhizal fungi.</title>
        <authorList>
            <person name="Lofgren L.A."/>
            <person name="Nguyen N.H."/>
            <person name="Vilgalys R."/>
            <person name="Ruytinx J."/>
            <person name="Liao H.L."/>
            <person name="Branco S."/>
            <person name="Kuo A."/>
            <person name="LaButti K."/>
            <person name="Lipzen A."/>
            <person name="Andreopoulos W."/>
            <person name="Pangilinan J."/>
            <person name="Riley R."/>
            <person name="Hundley H."/>
            <person name="Na H."/>
            <person name="Barry K."/>
            <person name="Grigoriev I.V."/>
            <person name="Stajich J.E."/>
            <person name="Kennedy P.G."/>
        </authorList>
    </citation>
    <scope>NUCLEOTIDE SEQUENCE</scope>
    <source>
        <strain evidence="3">DOB743</strain>
    </source>
</reference>
<feature type="domain" description="CBM21" evidence="2">
    <location>
        <begin position="255"/>
        <end position="403"/>
    </location>
</feature>
<feature type="region of interest" description="Disordered" evidence="1">
    <location>
        <begin position="200"/>
        <end position="225"/>
    </location>
</feature>
<dbReference type="GO" id="GO:2001069">
    <property type="term" value="F:glycogen binding"/>
    <property type="evidence" value="ECO:0007669"/>
    <property type="project" value="TreeGrafter"/>
</dbReference>
<feature type="compositionally biased region" description="Pro residues" evidence="1">
    <location>
        <begin position="94"/>
        <end position="121"/>
    </location>
</feature>
<dbReference type="InterPro" id="IPR050782">
    <property type="entry name" value="PP1_regulatory_subunit_3"/>
</dbReference>
<evidence type="ECO:0000259" key="2">
    <source>
        <dbReference type="PROSITE" id="PS51159"/>
    </source>
</evidence>
<sequence>MTFAASDVYRTRSKAPTFSNERGPGAFASLGSLPRRKSQSPTYPQGRKLAAFHIHGADDPDDRSLSSSDSPDEQTTILFGNANPPVKNSHGTLPLPPAVPFPRRSPSPPPSSPPVTSPPSQPSRASSIILPNGKPLKSSLKSSTSTLYIPTPPLEPQRTSNHLHLRSRSEPSTPTAHAPKNVHFPDTDIGLASIRIFSRSARPTAVSTPDDETETEGEDQPSIGFPFPKFSSAIPKFEMDTAISSVVPVTNHPPHTNILIESLTFSQPSSKGVNPHLSGTLLVRNLAYEKHVAVRFTLDEWQTVSEVRAQHVVSLPSLPPVFSLSSSSKTTVGDLVALGADKCGWDRFSFLIHLEDYAHSLGSRVLWLAARYRVHSTYLGPTEVSGPGGEWWDNNNGRNYRVAFRTARPTSNRIRRETTPSEHYIFHIF</sequence>
<dbReference type="PANTHER" id="PTHR12307:SF36">
    <property type="entry name" value="GLYCOGEN-BINDING SUBUNIT 76A"/>
    <property type="match status" value="1"/>
</dbReference>
<dbReference type="Gene3D" id="2.60.40.2440">
    <property type="entry name" value="Carbohydrate binding type-21 domain"/>
    <property type="match status" value="1"/>
</dbReference>
<feature type="compositionally biased region" description="Low complexity" evidence="1">
    <location>
        <begin position="136"/>
        <end position="147"/>
    </location>
</feature>
<dbReference type="Pfam" id="PF03370">
    <property type="entry name" value="CBM_21"/>
    <property type="match status" value="1"/>
</dbReference>
<dbReference type="Proteomes" id="UP000714275">
    <property type="component" value="Unassembled WGS sequence"/>
</dbReference>
<dbReference type="InterPro" id="IPR038175">
    <property type="entry name" value="CBM21_dom_sf"/>
</dbReference>
<dbReference type="PROSITE" id="PS51159">
    <property type="entry name" value="CBM21"/>
    <property type="match status" value="1"/>
</dbReference>
<dbReference type="EMBL" id="JABBWD010000002">
    <property type="protein sequence ID" value="KAG1783434.1"/>
    <property type="molecule type" value="Genomic_DNA"/>
</dbReference>
<dbReference type="InterPro" id="IPR005036">
    <property type="entry name" value="CBM21_dom"/>
</dbReference>